<protein>
    <submittedName>
        <fullName evidence="1">Uncharacterized protein</fullName>
    </submittedName>
</protein>
<evidence type="ECO:0000313" key="1">
    <source>
        <dbReference type="EMBL" id="TYP78703.1"/>
    </source>
</evidence>
<reference evidence="1 2" key="1">
    <citation type="submission" date="2019-07" db="EMBL/GenBank/DDBJ databases">
        <title>Active sludge and wastewater microbial communities from Klosterneuburg, Austria.</title>
        <authorList>
            <person name="Wagner M."/>
        </authorList>
    </citation>
    <scope>NUCLEOTIDE SEQUENCE [LARGE SCALE GENOMIC DNA]</scope>
    <source>
        <strain evidence="1 2">Nm2</strain>
    </source>
</reference>
<comment type="caution">
    <text evidence="1">The sequence shown here is derived from an EMBL/GenBank/DDBJ whole genome shotgun (WGS) entry which is preliminary data.</text>
</comment>
<sequence length="37" mass="4224">MKLKVIGPLEIRFRISRLARINENGGVLEASLMRTQI</sequence>
<evidence type="ECO:0000313" key="2">
    <source>
        <dbReference type="Proteomes" id="UP000324176"/>
    </source>
</evidence>
<organism evidence="1 2">
    <name type="scientific">Nitrosomonas communis</name>
    <dbReference type="NCBI Taxonomy" id="44574"/>
    <lineage>
        <taxon>Bacteria</taxon>
        <taxon>Pseudomonadati</taxon>
        <taxon>Pseudomonadota</taxon>
        <taxon>Betaproteobacteria</taxon>
        <taxon>Nitrosomonadales</taxon>
        <taxon>Nitrosomonadaceae</taxon>
        <taxon>Nitrosomonas</taxon>
    </lineage>
</organism>
<name>A0A5D3Y8E4_9PROT</name>
<dbReference type="AlphaFoldDB" id="A0A5D3Y8E4"/>
<gene>
    <name evidence="1" type="ORF">BCL69_10697</name>
</gene>
<proteinExistence type="predicted"/>
<accession>A0A5D3Y8E4</accession>
<dbReference type="Proteomes" id="UP000324176">
    <property type="component" value="Unassembled WGS sequence"/>
</dbReference>
<dbReference type="EMBL" id="VNHT01000069">
    <property type="protein sequence ID" value="TYP78703.1"/>
    <property type="molecule type" value="Genomic_DNA"/>
</dbReference>